<gene>
    <name evidence="2" type="ORF">SK069_00360</name>
</gene>
<dbReference type="Proteomes" id="UP001277761">
    <property type="component" value="Unassembled WGS sequence"/>
</dbReference>
<dbReference type="EMBL" id="JAXAVX010000001">
    <property type="protein sequence ID" value="MDX8150030.1"/>
    <property type="molecule type" value="Genomic_DNA"/>
</dbReference>
<dbReference type="SUPFAM" id="SSF53448">
    <property type="entry name" value="Nucleotide-diphospho-sugar transferases"/>
    <property type="match status" value="1"/>
</dbReference>
<dbReference type="InterPro" id="IPR029044">
    <property type="entry name" value="Nucleotide-diphossugar_trans"/>
</dbReference>
<keyword evidence="2" id="KW-0808">Transferase</keyword>
<dbReference type="Pfam" id="PF00535">
    <property type="entry name" value="Glycos_transf_2"/>
    <property type="match status" value="1"/>
</dbReference>
<proteinExistence type="predicted"/>
<comment type="caution">
    <text evidence="2">The sequence shown here is derived from an EMBL/GenBank/DDBJ whole genome shotgun (WGS) entry which is preliminary data.</text>
</comment>
<dbReference type="Gene3D" id="3.90.550.10">
    <property type="entry name" value="Spore Coat Polysaccharide Biosynthesis Protein SpsA, Chain A"/>
    <property type="match status" value="1"/>
</dbReference>
<sequence>MSVVVPVRDADDDLRRLLTALAGQRDAPPFEVVLADDGSRRDPVAALAVAPALRACVVRVAAPGASPAGPGAARDAAVARAAAPRLAFVDADCRPAPGWLAALLGPLRAPGDVVQGPIRIPEGSAPTPFDRVLARESASPLFETANLAAWREDVVAAGGFAGGLRPLGGKEMGEDLALGRRLLRAGARVHWSPEAVVEHPVGRRGWRAAAAERARAGAFCTLVARWPELREDALHRRWFLTPDRPAVLAATAALPLAGVLVARRRPLAAALAAVGALPYAAQLERRTRPVARGRRPATALGLAAGDLVTTVALALGSARSGAPIL</sequence>
<dbReference type="InterPro" id="IPR001173">
    <property type="entry name" value="Glyco_trans_2-like"/>
</dbReference>
<dbReference type="EC" id="2.4.-.-" evidence="2"/>
<reference evidence="2 3" key="1">
    <citation type="submission" date="2023-11" db="EMBL/GenBank/DDBJ databases">
        <authorList>
            <person name="Xu M."/>
            <person name="Jiang T."/>
        </authorList>
    </citation>
    <scope>NUCLEOTIDE SEQUENCE [LARGE SCALE GENOMIC DNA]</scope>
    <source>
        <strain evidence="2 3">SD</strain>
    </source>
</reference>
<feature type="domain" description="Glycosyltransferase 2-like" evidence="1">
    <location>
        <begin position="2"/>
        <end position="164"/>
    </location>
</feature>
<keyword evidence="2" id="KW-0328">Glycosyltransferase</keyword>
<name>A0ABU4VF49_9ACTN</name>
<protein>
    <submittedName>
        <fullName evidence="2">Glycosyltransferase</fullName>
        <ecNumber evidence="2">2.4.-.-</ecNumber>
    </submittedName>
</protein>
<dbReference type="PANTHER" id="PTHR43685">
    <property type="entry name" value="GLYCOSYLTRANSFERASE"/>
    <property type="match status" value="1"/>
</dbReference>
<keyword evidence="3" id="KW-1185">Reference proteome</keyword>
<dbReference type="InterPro" id="IPR050834">
    <property type="entry name" value="Glycosyltransf_2"/>
</dbReference>
<evidence type="ECO:0000313" key="2">
    <source>
        <dbReference type="EMBL" id="MDX8150030.1"/>
    </source>
</evidence>
<dbReference type="PANTHER" id="PTHR43685:SF3">
    <property type="entry name" value="SLR2126 PROTEIN"/>
    <property type="match status" value="1"/>
</dbReference>
<organism evidence="2 3">
    <name type="scientific">Patulibacter brassicae</name>
    <dbReference type="NCBI Taxonomy" id="1705717"/>
    <lineage>
        <taxon>Bacteria</taxon>
        <taxon>Bacillati</taxon>
        <taxon>Actinomycetota</taxon>
        <taxon>Thermoleophilia</taxon>
        <taxon>Solirubrobacterales</taxon>
        <taxon>Patulibacteraceae</taxon>
        <taxon>Patulibacter</taxon>
    </lineage>
</organism>
<evidence type="ECO:0000259" key="1">
    <source>
        <dbReference type="Pfam" id="PF00535"/>
    </source>
</evidence>
<dbReference type="RefSeq" id="WP_319952183.1">
    <property type="nucleotide sequence ID" value="NZ_JAXAVX010000001.1"/>
</dbReference>
<evidence type="ECO:0000313" key="3">
    <source>
        <dbReference type="Proteomes" id="UP001277761"/>
    </source>
</evidence>
<dbReference type="GO" id="GO:0016757">
    <property type="term" value="F:glycosyltransferase activity"/>
    <property type="evidence" value="ECO:0007669"/>
    <property type="project" value="UniProtKB-KW"/>
</dbReference>
<accession>A0ABU4VF49</accession>